<feature type="binding site" evidence="8">
    <location>
        <position position="16"/>
    </location>
    <ligand>
        <name>Zn(2+)</name>
        <dbReference type="ChEBI" id="CHEBI:29105"/>
    </ligand>
</feature>
<feature type="domain" description="C2H2-type" evidence="10">
    <location>
        <begin position="702"/>
        <end position="730"/>
    </location>
</feature>
<organism evidence="12 13">
    <name type="scientific">Pseudolycoriella hygida</name>
    <dbReference type="NCBI Taxonomy" id="35572"/>
    <lineage>
        <taxon>Eukaryota</taxon>
        <taxon>Metazoa</taxon>
        <taxon>Ecdysozoa</taxon>
        <taxon>Arthropoda</taxon>
        <taxon>Hexapoda</taxon>
        <taxon>Insecta</taxon>
        <taxon>Pterygota</taxon>
        <taxon>Neoptera</taxon>
        <taxon>Endopterygota</taxon>
        <taxon>Diptera</taxon>
        <taxon>Nematocera</taxon>
        <taxon>Sciaroidea</taxon>
        <taxon>Sciaridae</taxon>
        <taxon>Pseudolycoriella</taxon>
    </lineage>
</organism>
<feature type="domain" description="C2H2-type" evidence="10">
    <location>
        <begin position="392"/>
        <end position="419"/>
    </location>
</feature>
<feature type="domain" description="C2H2-type" evidence="10">
    <location>
        <begin position="780"/>
        <end position="807"/>
    </location>
</feature>
<evidence type="ECO:0000256" key="5">
    <source>
        <dbReference type="ARBA" id="ARBA00022833"/>
    </source>
</evidence>
<evidence type="ECO:0000313" key="13">
    <source>
        <dbReference type="Proteomes" id="UP001151699"/>
    </source>
</evidence>
<dbReference type="Gene3D" id="3.30.160.60">
    <property type="entry name" value="Classic Zinc Finger"/>
    <property type="match status" value="9"/>
</dbReference>
<dbReference type="InterPro" id="IPR012934">
    <property type="entry name" value="Znf_AD"/>
</dbReference>
<dbReference type="GO" id="GO:0005634">
    <property type="term" value="C:nucleus"/>
    <property type="evidence" value="ECO:0007669"/>
    <property type="project" value="UniProtKB-SubCell"/>
</dbReference>
<keyword evidence="4 7" id="KW-0863">Zinc-finger</keyword>
<feature type="domain" description="ZAD" evidence="11">
    <location>
        <begin position="11"/>
        <end position="87"/>
    </location>
</feature>
<feature type="domain" description="C2H2-type" evidence="10">
    <location>
        <begin position="450"/>
        <end position="477"/>
    </location>
</feature>
<dbReference type="SUPFAM" id="SSF57716">
    <property type="entry name" value="Glucocorticoid receptor-like (DNA-binding domain)"/>
    <property type="match status" value="1"/>
</dbReference>
<keyword evidence="3" id="KW-0677">Repeat</keyword>
<feature type="domain" description="C2H2-type" evidence="10">
    <location>
        <begin position="580"/>
        <end position="607"/>
    </location>
</feature>
<accession>A0A9Q0S0T8</accession>
<feature type="compositionally biased region" description="Basic and acidic residues" evidence="9">
    <location>
        <begin position="933"/>
        <end position="947"/>
    </location>
</feature>
<name>A0A9Q0S0T8_9DIPT</name>
<dbReference type="PANTHER" id="PTHR24408:SF64">
    <property type="entry name" value="LINKING IMMUNITY AND METABOLISM-RELATED"/>
    <property type="match status" value="1"/>
</dbReference>
<feature type="binding site" evidence="8">
    <location>
        <position position="60"/>
    </location>
    <ligand>
        <name>Zn(2+)</name>
        <dbReference type="ChEBI" id="CHEBI:29105"/>
    </ligand>
</feature>
<dbReference type="OrthoDB" id="6077919at2759"/>
<dbReference type="GO" id="GO:0008270">
    <property type="term" value="F:zinc ion binding"/>
    <property type="evidence" value="ECO:0007669"/>
    <property type="project" value="UniProtKB-UniRule"/>
</dbReference>
<evidence type="ECO:0000259" key="10">
    <source>
        <dbReference type="PROSITE" id="PS50157"/>
    </source>
</evidence>
<dbReference type="PROSITE" id="PS51915">
    <property type="entry name" value="ZAD"/>
    <property type="match status" value="1"/>
</dbReference>
<evidence type="ECO:0000256" key="4">
    <source>
        <dbReference type="ARBA" id="ARBA00022771"/>
    </source>
</evidence>
<dbReference type="SMART" id="SM00355">
    <property type="entry name" value="ZnF_C2H2"/>
    <property type="match status" value="18"/>
</dbReference>
<dbReference type="InterPro" id="IPR036236">
    <property type="entry name" value="Znf_C2H2_sf"/>
</dbReference>
<sequence length="956" mass="111614">MSESEKRDKPKKCKCCNTPISKSFRYIYDEEGKELNIEFLLFDCVGKKVHEKNGLDQAICTKCLLQLQQSYEFKKKCLEAADDSEDSSSEIEICEKSSPKSEIFTNEEYLTEVDDPMFNVMKEELLIEEPFEEHTHKNDEDEVKYVEIIEFIEDVNKDTSPKSQQHVNDKLSTSITLPTVKIKFAKNVPSHPIKFKPEKLANSKAIDVEKIRNSDDLVDILEDDYQSESDSIRKRLTDTADEFKIPKIEVEDFCDNIEYLDESKPIDMDEYIKQVTLISYDEKKNFLSHIQCVMCDNDEVKLKNFRAIVQHMYNEHHDGNIDQFACLISAQCGSYTNLDDLKNHYATDHQDIITPSLKLKCLTCDMIFDSPIKFGKHICQDDYQIKESEKDFKCSLCKKQLTSRKRLLFHKQFHISNQRPKFCLVCQTKYEDENSFYEHVMFSHEQVFEHFCTQCDKSFSTETDLTRHENSHSAQRNYKCSDCGKKFMDSQTLSEHSVVHLPEKPLKCDICDKCYTRKSRLQKHMKSHAVFESSTFIMCEICNAALLDDESAVEHLRVSHNEVNDSDEFLFGCQKFDKVFVCEYCDLAFGTAEAVLMHRECHTDEVKFQCPYCDSKFDTFSKKRTHILIHKSKITTFPVARYFICDQDNCFKSYIHWSSLTAHRKTRHLINPSIIKCPECPETFYCSWKYDYHKKTVHNECESCPICSKGFYKKKSLDIHIQRVHIDDQRKRMNSKGEVAETMIVETNGEISCKECGKICPTRYNAISHISMVHLKVRNFQCSVCDKSFYQKGDLNDHYRLHTKEKPFSCQFCSYTSRKRSMLVTHERAHTNERPFQCPRCPCAFKRSYVLKNHLKYHDGVKEFQCSVETCRKMFTTNAALNFHCKSKHNDTANGNVDIRVTETNTKEETPQAVKRASKRKIPKIVYVLPGKRDSEETRSKIARTETEASIPDSMN</sequence>
<comment type="caution">
    <text evidence="12">The sequence shown here is derived from an EMBL/GenBank/DDBJ whole genome shotgun (WGS) entry which is preliminary data.</text>
</comment>
<evidence type="ECO:0000256" key="9">
    <source>
        <dbReference type="SAM" id="MobiDB-lite"/>
    </source>
</evidence>
<feature type="domain" description="C2H2-type" evidence="10">
    <location>
        <begin position="643"/>
        <end position="668"/>
    </location>
</feature>
<evidence type="ECO:0000256" key="6">
    <source>
        <dbReference type="ARBA" id="ARBA00023242"/>
    </source>
</evidence>
<dbReference type="PROSITE" id="PS50157">
    <property type="entry name" value="ZINC_FINGER_C2H2_2"/>
    <property type="match status" value="11"/>
</dbReference>
<feature type="region of interest" description="Disordered" evidence="9">
    <location>
        <begin position="933"/>
        <end position="956"/>
    </location>
</feature>
<dbReference type="Gene3D" id="3.40.1800.20">
    <property type="match status" value="1"/>
</dbReference>
<dbReference type="FunFam" id="3.30.160.60:FF:000145">
    <property type="entry name" value="Zinc finger protein 574"/>
    <property type="match status" value="1"/>
</dbReference>
<evidence type="ECO:0000256" key="8">
    <source>
        <dbReference type="PROSITE-ProRule" id="PRU01263"/>
    </source>
</evidence>
<protein>
    <submittedName>
        <fullName evidence="12">Zinc finger protein</fullName>
    </submittedName>
</protein>
<feature type="domain" description="C2H2-type" evidence="10">
    <location>
        <begin position="478"/>
        <end position="505"/>
    </location>
</feature>
<dbReference type="EMBL" id="WJQU01000002">
    <property type="protein sequence ID" value="KAJ6641337.1"/>
    <property type="molecule type" value="Genomic_DNA"/>
</dbReference>
<comment type="subcellular location">
    <subcellularLocation>
        <location evidence="1">Nucleus</location>
    </subcellularLocation>
</comment>
<keyword evidence="13" id="KW-1185">Reference proteome</keyword>
<keyword evidence="6" id="KW-0539">Nucleus</keyword>
<gene>
    <name evidence="12" type="primary">Zfp26_14</name>
    <name evidence="12" type="ORF">Bhyg_06273</name>
</gene>
<dbReference type="PANTHER" id="PTHR24408">
    <property type="entry name" value="ZINC FINGER PROTEIN"/>
    <property type="match status" value="1"/>
</dbReference>
<dbReference type="Pfam" id="PF00096">
    <property type="entry name" value="zf-C2H2"/>
    <property type="match status" value="6"/>
</dbReference>
<evidence type="ECO:0000313" key="12">
    <source>
        <dbReference type="EMBL" id="KAJ6641337.1"/>
    </source>
</evidence>
<dbReference type="GO" id="GO:0043565">
    <property type="term" value="F:sequence-specific DNA binding"/>
    <property type="evidence" value="ECO:0007669"/>
    <property type="project" value="TreeGrafter"/>
</dbReference>
<feature type="domain" description="C2H2-type" evidence="10">
    <location>
        <begin position="506"/>
        <end position="529"/>
    </location>
</feature>
<evidence type="ECO:0000259" key="11">
    <source>
        <dbReference type="PROSITE" id="PS51915"/>
    </source>
</evidence>
<keyword evidence="5 8" id="KW-0862">Zinc</keyword>
<feature type="domain" description="C2H2-type" evidence="10">
    <location>
        <begin position="864"/>
        <end position="894"/>
    </location>
</feature>
<dbReference type="SUPFAM" id="SSF57667">
    <property type="entry name" value="beta-beta-alpha zinc fingers"/>
    <property type="match status" value="6"/>
</dbReference>
<dbReference type="PROSITE" id="PS00028">
    <property type="entry name" value="ZINC_FINGER_C2H2_1"/>
    <property type="match status" value="13"/>
</dbReference>
<evidence type="ECO:0000256" key="3">
    <source>
        <dbReference type="ARBA" id="ARBA00022737"/>
    </source>
</evidence>
<keyword evidence="2 8" id="KW-0479">Metal-binding</keyword>
<feature type="domain" description="C2H2-type" evidence="10">
    <location>
        <begin position="808"/>
        <end position="835"/>
    </location>
</feature>
<dbReference type="AlphaFoldDB" id="A0A9Q0S0T8"/>
<proteinExistence type="predicted"/>
<feature type="domain" description="C2H2-type" evidence="10">
    <location>
        <begin position="836"/>
        <end position="863"/>
    </location>
</feature>
<reference evidence="12" key="1">
    <citation type="submission" date="2022-07" db="EMBL/GenBank/DDBJ databases">
        <authorList>
            <person name="Trinca V."/>
            <person name="Uliana J.V.C."/>
            <person name="Torres T.T."/>
            <person name="Ward R.J."/>
            <person name="Monesi N."/>
        </authorList>
    </citation>
    <scope>NUCLEOTIDE SEQUENCE</scope>
    <source>
        <strain evidence="12">HSMRA1968</strain>
        <tissue evidence="12">Whole embryos</tissue>
    </source>
</reference>
<dbReference type="FunFam" id="3.30.160.60:FF:000065">
    <property type="entry name" value="B-cell CLL/lymphoma 6, member B"/>
    <property type="match status" value="1"/>
</dbReference>
<evidence type="ECO:0000256" key="7">
    <source>
        <dbReference type="PROSITE-ProRule" id="PRU00042"/>
    </source>
</evidence>
<dbReference type="GO" id="GO:0000981">
    <property type="term" value="F:DNA-binding transcription factor activity, RNA polymerase II-specific"/>
    <property type="evidence" value="ECO:0007669"/>
    <property type="project" value="TreeGrafter"/>
</dbReference>
<evidence type="ECO:0000256" key="2">
    <source>
        <dbReference type="ARBA" id="ARBA00022723"/>
    </source>
</evidence>
<dbReference type="Proteomes" id="UP001151699">
    <property type="component" value="Chromosome B"/>
</dbReference>
<dbReference type="InterPro" id="IPR013087">
    <property type="entry name" value="Znf_C2H2_type"/>
</dbReference>
<feature type="binding site" evidence="8">
    <location>
        <position position="13"/>
    </location>
    <ligand>
        <name>Zn(2+)</name>
        <dbReference type="ChEBI" id="CHEBI:29105"/>
    </ligand>
</feature>
<evidence type="ECO:0000256" key="1">
    <source>
        <dbReference type="ARBA" id="ARBA00004123"/>
    </source>
</evidence>
<feature type="binding site" evidence="8">
    <location>
        <position position="63"/>
    </location>
    <ligand>
        <name>Zn(2+)</name>
        <dbReference type="ChEBI" id="CHEBI:29105"/>
    </ligand>
</feature>